<feature type="compositionally biased region" description="Polar residues" evidence="2">
    <location>
        <begin position="198"/>
        <end position="208"/>
    </location>
</feature>
<reference evidence="3" key="2">
    <citation type="submission" date="2021-12" db="EMBL/GenBank/DDBJ databases">
        <title>Resequencing data analysis of finger millet.</title>
        <authorList>
            <person name="Hatakeyama M."/>
            <person name="Aluri S."/>
            <person name="Balachadran M.T."/>
            <person name="Sivarajan S.R."/>
            <person name="Poveda L."/>
            <person name="Shimizu-Inatsugi R."/>
            <person name="Schlapbach R."/>
            <person name="Sreeman S.M."/>
            <person name="Shimizu K.K."/>
        </authorList>
    </citation>
    <scope>NUCLEOTIDE SEQUENCE</scope>
</reference>
<dbReference type="Proteomes" id="UP001054889">
    <property type="component" value="Unassembled WGS sequence"/>
</dbReference>
<evidence type="ECO:0000313" key="3">
    <source>
        <dbReference type="EMBL" id="GJN40211.1"/>
    </source>
</evidence>
<dbReference type="InterPro" id="IPR040361">
    <property type="entry name" value="TPD1"/>
</dbReference>
<feature type="compositionally biased region" description="Acidic residues" evidence="2">
    <location>
        <begin position="213"/>
        <end position="227"/>
    </location>
</feature>
<proteinExistence type="predicted"/>
<gene>
    <name evidence="3" type="primary">gb29392</name>
    <name evidence="3" type="ORF">PR202_gb29392</name>
</gene>
<feature type="region of interest" description="Disordered" evidence="2">
    <location>
        <begin position="70"/>
        <end position="121"/>
    </location>
</feature>
<dbReference type="GO" id="GO:0001709">
    <property type="term" value="P:cell fate determination"/>
    <property type="evidence" value="ECO:0007669"/>
    <property type="project" value="TreeGrafter"/>
</dbReference>
<organism evidence="3 4">
    <name type="scientific">Eleusine coracana subsp. coracana</name>
    <dbReference type="NCBI Taxonomy" id="191504"/>
    <lineage>
        <taxon>Eukaryota</taxon>
        <taxon>Viridiplantae</taxon>
        <taxon>Streptophyta</taxon>
        <taxon>Embryophyta</taxon>
        <taxon>Tracheophyta</taxon>
        <taxon>Spermatophyta</taxon>
        <taxon>Magnoliopsida</taxon>
        <taxon>Liliopsida</taxon>
        <taxon>Poales</taxon>
        <taxon>Poaceae</taxon>
        <taxon>PACMAD clade</taxon>
        <taxon>Chloridoideae</taxon>
        <taxon>Cynodonteae</taxon>
        <taxon>Eleusininae</taxon>
        <taxon>Eleusine</taxon>
    </lineage>
</organism>
<evidence type="ECO:0000256" key="1">
    <source>
        <dbReference type="ARBA" id="ARBA00022729"/>
    </source>
</evidence>
<keyword evidence="4" id="KW-1185">Reference proteome</keyword>
<feature type="region of interest" description="Disordered" evidence="2">
    <location>
        <begin position="158"/>
        <end position="273"/>
    </location>
</feature>
<feature type="compositionally biased region" description="Polar residues" evidence="2">
    <location>
        <begin position="233"/>
        <end position="257"/>
    </location>
</feature>
<dbReference type="AlphaFoldDB" id="A0AAV5FYV2"/>
<dbReference type="Pfam" id="PF24068">
    <property type="entry name" value="TPD1_C"/>
    <property type="match status" value="1"/>
</dbReference>
<evidence type="ECO:0000256" key="2">
    <source>
        <dbReference type="SAM" id="MobiDB-lite"/>
    </source>
</evidence>
<dbReference type="PANTHER" id="PTHR33184">
    <property type="entry name" value="PROTEIN TAPETUM DETERMINANT 1-LIKE-RELATED"/>
    <property type="match status" value="1"/>
</dbReference>
<dbReference type="EMBL" id="BQKI01000106">
    <property type="protein sequence ID" value="GJN40211.1"/>
    <property type="molecule type" value="Genomic_DNA"/>
</dbReference>
<dbReference type="PANTHER" id="PTHR33184:SF75">
    <property type="entry name" value="TPD1 PROTEIN HOMOLOG 1B"/>
    <property type="match status" value="1"/>
</dbReference>
<sequence>MSDKDMRHMYIDLVHGDQKLDVFDYVYQEIWDISISSKRGCGYAPHIMYMIEKVSDLTFKKDMKHLSLKPQIPSNWTPDTSSGQFFGAAQPPSSAPSPQVPRASSRATGSSCAAPPSRGKRSGIMKMFKSLLGMCRSINQRMDVIDRNQKIIMEKMQCEVPPPPSPPTEDSYPPAFQDPTPNSTEELNYFGYYPPPSQFHTEAGSSGQHVCFDEEEEEVEEQEEDPAAYDLSAATSSKDPSYSAPQTRKLLSTSEPSRGTEPYSTARMGPDDCSEEDVAVYQNSANPLPSGIPTYTVQIVNVCGGCRVSDVHVACGDFASTELVDPGVFQRVGFNDCIVKGGQPMEPSETVSFQYSNSFSYPLNVVSVSCA</sequence>
<comment type="caution">
    <text evidence="3">The sequence shown here is derived from an EMBL/GenBank/DDBJ whole genome shotgun (WGS) entry which is preliminary data.</text>
</comment>
<feature type="compositionally biased region" description="Polar residues" evidence="2">
    <location>
        <begin position="72"/>
        <end position="84"/>
    </location>
</feature>
<accession>A0AAV5FYV2</accession>
<evidence type="ECO:0000313" key="4">
    <source>
        <dbReference type="Proteomes" id="UP001054889"/>
    </source>
</evidence>
<name>A0AAV5FYV2_ELECO</name>
<reference evidence="3" key="1">
    <citation type="journal article" date="2018" name="DNA Res.">
        <title>Multiple hybrid de novo genome assembly of finger millet, an orphan allotetraploid crop.</title>
        <authorList>
            <person name="Hatakeyama M."/>
            <person name="Aluri S."/>
            <person name="Balachadran M.T."/>
            <person name="Sivarajan S.R."/>
            <person name="Patrignani A."/>
            <person name="Gruter S."/>
            <person name="Poveda L."/>
            <person name="Shimizu-Inatsugi R."/>
            <person name="Baeten J."/>
            <person name="Francoijs K.J."/>
            <person name="Nataraja K.N."/>
            <person name="Reddy Y.A.N."/>
            <person name="Phadnis S."/>
            <person name="Ravikumar R.L."/>
            <person name="Schlapbach R."/>
            <person name="Sreeman S.M."/>
            <person name="Shimizu K.K."/>
        </authorList>
    </citation>
    <scope>NUCLEOTIDE SEQUENCE</scope>
</reference>
<keyword evidence="1" id="KW-0732">Signal</keyword>
<protein>
    <submittedName>
        <fullName evidence="3">Uncharacterized protein</fullName>
    </submittedName>
</protein>